<reference evidence="1" key="1">
    <citation type="journal article" date="2013" name="J. Plant Res.">
        <title>Effect of fungi and light on seed germination of three Opuntia species from semiarid lands of central Mexico.</title>
        <authorList>
            <person name="Delgado-Sanchez P."/>
            <person name="Jimenez-Bremont J.F."/>
            <person name="Guerrero-Gonzalez Mde L."/>
            <person name="Flores J."/>
        </authorList>
    </citation>
    <scope>NUCLEOTIDE SEQUENCE</scope>
    <source>
        <tissue evidence="1">Cladode</tissue>
    </source>
</reference>
<reference evidence="1" key="2">
    <citation type="submission" date="2020-07" db="EMBL/GenBank/DDBJ databases">
        <authorList>
            <person name="Vera ALvarez R."/>
            <person name="Arias-Moreno D.M."/>
            <person name="Jimenez-Jacinto V."/>
            <person name="Jimenez-Bremont J.F."/>
            <person name="Swaminathan K."/>
            <person name="Moose S.P."/>
            <person name="Guerrero-Gonzalez M.L."/>
            <person name="Marino-Ramirez L."/>
            <person name="Landsman D."/>
            <person name="Rodriguez-Kessler M."/>
            <person name="Delgado-Sanchez P."/>
        </authorList>
    </citation>
    <scope>NUCLEOTIDE SEQUENCE</scope>
    <source>
        <tissue evidence="1">Cladode</tissue>
    </source>
</reference>
<accession>A0A7C9DEB1</accession>
<protein>
    <submittedName>
        <fullName evidence="1">Uncharacterized protein</fullName>
    </submittedName>
</protein>
<sequence length="102" mass="11327">MQFAVHAIEDPRKCPTCFHFSPIPPSITWNGRGPMLAGAKSAQVFNFLCVVGDEFDKCRPIAPLPAKIYRLPNLGIVPKSSPANLKCKRSHIFKLPQIITQI</sequence>
<dbReference type="EMBL" id="GISG01122944">
    <property type="protein sequence ID" value="MBA4641140.1"/>
    <property type="molecule type" value="Transcribed_RNA"/>
</dbReference>
<proteinExistence type="predicted"/>
<organism evidence="1">
    <name type="scientific">Opuntia streptacantha</name>
    <name type="common">Prickly pear cactus</name>
    <name type="synonym">Opuntia cardona</name>
    <dbReference type="NCBI Taxonomy" id="393608"/>
    <lineage>
        <taxon>Eukaryota</taxon>
        <taxon>Viridiplantae</taxon>
        <taxon>Streptophyta</taxon>
        <taxon>Embryophyta</taxon>
        <taxon>Tracheophyta</taxon>
        <taxon>Spermatophyta</taxon>
        <taxon>Magnoliopsida</taxon>
        <taxon>eudicotyledons</taxon>
        <taxon>Gunneridae</taxon>
        <taxon>Pentapetalae</taxon>
        <taxon>Caryophyllales</taxon>
        <taxon>Cactineae</taxon>
        <taxon>Cactaceae</taxon>
        <taxon>Opuntioideae</taxon>
        <taxon>Opuntia</taxon>
    </lineage>
</organism>
<evidence type="ECO:0000313" key="1">
    <source>
        <dbReference type="EMBL" id="MBA4641140.1"/>
    </source>
</evidence>
<dbReference type="AlphaFoldDB" id="A0A7C9DEB1"/>
<name>A0A7C9DEB1_OPUST</name>